<dbReference type="Proteomes" id="UP001176961">
    <property type="component" value="Unassembled WGS sequence"/>
</dbReference>
<reference evidence="2" key="1">
    <citation type="submission" date="2023-07" db="EMBL/GenBank/DDBJ databases">
        <authorList>
            <consortium name="CYATHOMIX"/>
        </authorList>
    </citation>
    <scope>NUCLEOTIDE SEQUENCE</scope>
    <source>
        <strain evidence="2">N/A</strain>
    </source>
</reference>
<keyword evidence="1" id="KW-0472">Membrane</keyword>
<keyword evidence="3" id="KW-1185">Reference proteome</keyword>
<protein>
    <submittedName>
        <fullName evidence="2">Uncharacterized protein</fullName>
    </submittedName>
</protein>
<dbReference type="EMBL" id="CATQJL010000305">
    <property type="protein sequence ID" value="CAJ0601046.1"/>
    <property type="molecule type" value="Genomic_DNA"/>
</dbReference>
<organism evidence="2 3">
    <name type="scientific">Cylicocyclus nassatus</name>
    <name type="common">Nematode worm</name>
    <dbReference type="NCBI Taxonomy" id="53992"/>
    <lineage>
        <taxon>Eukaryota</taxon>
        <taxon>Metazoa</taxon>
        <taxon>Ecdysozoa</taxon>
        <taxon>Nematoda</taxon>
        <taxon>Chromadorea</taxon>
        <taxon>Rhabditida</taxon>
        <taxon>Rhabditina</taxon>
        <taxon>Rhabditomorpha</taxon>
        <taxon>Strongyloidea</taxon>
        <taxon>Strongylidae</taxon>
        <taxon>Cylicocyclus</taxon>
    </lineage>
</organism>
<gene>
    <name evidence="2" type="ORF">CYNAS_LOCUS13029</name>
</gene>
<proteinExistence type="predicted"/>
<evidence type="ECO:0000313" key="2">
    <source>
        <dbReference type="EMBL" id="CAJ0601046.1"/>
    </source>
</evidence>
<name>A0AA36GZJ1_CYLNA</name>
<dbReference type="AlphaFoldDB" id="A0AA36GZJ1"/>
<keyword evidence="1" id="KW-0812">Transmembrane</keyword>
<sequence length="132" mass="14188">MTIGQIFLYACLGLGAYIWSITLIAPNTSVCDVLQKSTSASSGFSVTTLNSSSRTVGGRLTPSPGGTTPVALRNPFGTCILPQFDPWDANIVPYVDPDYNPLQKCNRSYKPLTTLKNGIVTVNKKNVLCMGR</sequence>
<comment type="caution">
    <text evidence="2">The sequence shown here is derived from an EMBL/GenBank/DDBJ whole genome shotgun (WGS) entry which is preliminary data.</text>
</comment>
<feature type="transmembrane region" description="Helical" evidence="1">
    <location>
        <begin position="6"/>
        <end position="26"/>
    </location>
</feature>
<evidence type="ECO:0000256" key="1">
    <source>
        <dbReference type="SAM" id="Phobius"/>
    </source>
</evidence>
<accession>A0AA36GZJ1</accession>
<evidence type="ECO:0000313" key="3">
    <source>
        <dbReference type="Proteomes" id="UP001176961"/>
    </source>
</evidence>
<keyword evidence="1" id="KW-1133">Transmembrane helix</keyword>